<feature type="non-terminal residue" evidence="1">
    <location>
        <position position="1"/>
    </location>
</feature>
<comment type="caution">
    <text evidence="1">The sequence shown here is derived from an EMBL/GenBank/DDBJ whole genome shotgun (WGS) entry which is preliminary data.</text>
</comment>
<proteinExistence type="predicted"/>
<gene>
    <name evidence="1" type="ORF">HMPREF8571_1636</name>
</gene>
<sequence>HLQQQEIKLKATRKKKLQVKIRKLYQTQVLRYLVFFQSSVLPSQA</sequence>
<evidence type="ECO:0000313" key="2">
    <source>
        <dbReference type="Proteomes" id="UP000003823"/>
    </source>
</evidence>
<accession>E0PSW9</accession>
<protein>
    <submittedName>
        <fullName evidence="1">Uncharacterized protein</fullName>
    </submittedName>
</protein>
<dbReference type="EMBL" id="AEEN01000017">
    <property type="protein sequence ID" value="EFM30836.1"/>
    <property type="molecule type" value="Genomic_DNA"/>
</dbReference>
<dbReference type="HOGENOM" id="CLU_3193518_0_0_9"/>
<name>E0PSW9_STRMT</name>
<dbReference type="Proteomes" id="UP000003823">
    <property type="component" value="Unassembled WGS sequence"/>
</dbReference>
<organism evidence="1 2">
    <name type="scientific">Streptococcus mitis ATCC 6249</name>
    <dbReference type="NCBI Taxonomy" id="864567"/>
    <lineage>
        <taxon>Bacteria</taxon>
        <taxon>Bacillati</taxon>
        <taxon>Bacillota</taxon>
        <taxon>Bacilli</taxon>
        <taxon>Lactobacillales</taxon>
        <taxon>Streptococcaceae</taxon>
        <taxon>Streptococcus</taxon>
        <taxon>Streptococcus mitis group</taxon>
    </lineage>
</organism>
<evidence type="ECO:0000313" key="1">
    <source>
        <dbReference type="EMBL" id="EFM30836.1"/>
    </source>
</evidence>
<reference evidence="1 2" key="1">
    <citation type="submission" date="2010-07" db="EMBL/GenBank/DDBJ databases">
        <authorList>
            <person name="Muzny D."/>
            <person name="Qin X."/>
            <person name="Deng J."/>
            <person name="Jiang H."/>
            <person name="Liu Y."/>
            <person name="Qu J."/>
            <person name="Song X.-Z."/>
            <person name="Zhang L."/>
            <person name="Thornton R."/>
            <person name="Coyle M."/>
            <person name="Francisco L."/>
            <person name="Jackson L."/>
            <person name="Javaid M."/>
            <person name="Korchina V."/>
            <person name="Kovar C."/>
            <person name="Mata R."/>
            <person name="Mathew T."/>
            <person name="Ngo R."/>
            <person name="Nguyen L."/>
            <person name="Nguyen N."/>
            <person name="Okwuonu G."/>
            <person name="Ongeri F."/>
            <person name="Pham C."/>
            <person name="Simmons D."/>
            <person name="Wilczek-Boney K."/>
            <person name="Hale W."/>
            <person name="Jakkamsetti A."/>
            <person name="Pham P."/>
            <person name="Ruth R."/>
            <person name="San Lucas F."/>
            <person name="Warren J."/>
            <person name="Zhang J."/>
            <person name="Zhao Z."/>
            <person name="Zhou C."/>
            <person name="Zhu D."/>
            <person name="Lee S."/>
            <person name="Bess C."/>
            <person name="Blankenburg K."/>
            <person name="Forbes L."/>
            <person name="Fu Q."/>
            <person name="Gubbala S."/>
            <person name="Hirani K."/>
            <person name="Jayaseelan J.C."/>
            <person name="Lara F."/>
            <person name="Munidasa M."/>
            <person name="Palculict T."/>
            <person name="Patil S."/>
            <person name="Pu L.-L."/>
            <person name="Saada N."/>
            <person name="Tang L."/>
            <person name="Weissenberger G."/>
            <person name="Zhu Y."/>
            <person name="Hemphill L."/>
            <person name="Shang Y."/>
            <person name="Youmans B."/>
            <person name="Ayvaz T."/>
            <person name="Ross M."/>
            <person name="Santibanez J."/>
            <person name="Aqrawi P."/>
            <person name="Gross S."/>
            <person name="Joshi V."/>
            <person name="Fowler G."/>
            <person name="Nazareth L."/>
            <person name="Reid J."/>
            <person name="Worley K."/>
            <person name="Petrosino J."/>
            <person name="Highlander S."/>
            <person name="Gibbs R."/>
        </authorList>
    </citation>
    <scope>NUCLEOTIDE SEQUENCE [LARGE SCALE GENOMIC DNA]</scope>
    <source>
        <strain evidence="1 2">ATCC 6249</strain>
    </source>
</reference>
<dbReference type="AlphaFoldDB" id="E0PSW9"/>